<dbReference type="InterPro" id="IPR013097">
    <property type="entry name" value="Dabb"/>
</dbReference>
<proteinExistence type="predicted"/>
<dbReference type="PANTHER" id="PTHR33178">
    <property type="match status" value="1"/>
</dbReference>
<evidence type="ECO:0000313" key="4">
    <source>
        <dbReference type="Proteomes" id="UP000244005"/>
    </source>
</evidence>
<dbReference type="InterPro" id="IPR044662">
    <property type="entry name" value="HS1/DABB1-like"/>
</dbReference>
<dbReference type="OrthoDB" id="2016695at2759"/>
<evidence type="ECO:0000313" key="3">
    <source>
        <dbReference type="EMBL" id="PTQ33672.1"/>
    </source>
</evidence>
<feature type="domain" description="Stress-response A/B barrel" evidence="2">
    <location>
        <begin position="23"/>
        <end position="119"/>
    </location>
</feature>
<dbReference type="Gramene" id="Mp5g08060.1">
    <property type="protein sequence ID" value="Mp5g08060.1.cds"/>
    <property type="gene ID" value="Mp5g08060"/>
</dbReference>
<keyword evidence="4" id="KW-1185">Reference proteome</keyword>
<dbReference type="Pfam" id="PF07876">
    <property type="entry name" value="Dabb"/>
    <property type="match status" value="2"/>
</dbReference>
<dbReference type="PANTHER" id="PTHR33178:SF5">
    <property type="entry name" value="EXPRESSED PROTEIN"/>
    <property type="match status" value="1"/>
</dbReference>
<dbReference type="Proteomes" id="UP000244005">
    <property type="component" value="Unassembled WGS sequence"/>
</dbReference>
<dbReference type="SUPFAM" id="SSF54909">
    <property type="entry name" value="Dimeric alpha+beta barrel"/>
    <property type="match status" value="2"/>
</dbReference>
<name>A0A2R6WIJ6_MARPO</name>
<gene>
    <name evidence="3" type="ORF">MARPO_0086s0010</name>
</gene>
<feature type="domain" description="Stress-response A/B barrel" evidence="2">
    <location>
        <begin position="141"/>
        <end position="235"/>
    </location>
</feature>
<evidence type="ECO:0000259" key="2">
    <source>
        <dbReference type="PROSITE" id="PS51502"/>
    </source>
</evidence>
<reference evidence="4" key="1">
    <citation type="journal article" date="2017" name="Cell">
        <title>Insights into land plant evolution garnered from the Marchantia polymorpha genome.</title>
        <authorList>
            <person name="Bowman J.L."/>
            <person name="Kohchi T."/>
            <person name="Yamato K.T."/>
            <person name="Jenkins J."/>
            <person name="Shu S."/>
            <person name="Ishizaki K."/>
            <person name="Yamaoka S."/>
            <person name="Nishihama R."/>
            <person name="Nakamura Y."/>
            <person name="Berger F."/>
            <person name="Adam C."/>
            <person name="Aki S.S."/>
            <person name="Althoff F."/>
            <person name="Araki T."/>
            <person name="Arteaga-Vazquez M.A."/>
            <person name="Balasubrmanian S."/>
            <person name="Barry K."/>
            <person name="Bauer D."/>
            <person name="Boehm C.R."/>
            <person name="Briginshaw L."/>
            <person name="Caballero-Perez J."/>
            <person name="Catarino B."/>
            <person name="Chen F."/>
            <person name="Chiyoda S."/>
            <person name="Chovatia M."/>
            <person name="Davies K.M."/>
            <person name="Delmans M."/>
            <person name="Demura T."/>
            <person name="Dierschke T."/>
            <person name="Dolan L."/>
            <person name="Dorantes-Acosta A.E."/>
            <person name="Eklund D.M."/>
            <person name="Florent S.N."/>
            <person name="Flores-Sandoval E."/>
            <person name="Fujiyama A."/>
            <person name="Fukuzawa H."/>
            <person name="Galik B."/>
            <person name="Grimanelli D."/>
            <person name="Grimwood J."/>
            <person name="Grossniklaus U."/>
            <person name="Hamada T."/>
            <person name="Haseloff J."/>
            <person name="Hetherington A.J."/>
            <person name="Higo A."/>
            <person name="Hirakawa Y."/>
            <person name="Hundley H.N."/>
            <person name="Ikeda Y."/>
            <person name="Inoue K."/>
            <person name="Inoue S.I."/>
            <person name="Ishida S."/>
            <person name="Jia Q."/>
            <person name="Kakita M."/>
            <person name="Kanazawa T."/>
            <person name="Kawai Y."/>
            <person name="Kawashima T."/>
            <person name="Kennedy M."/>
            <person name="Kinose K."/>
            <person name="Kinoshita T."/>
            <person name="Kohara Y."/>
            <person name="Koide E."/>
            <person name="Komatsu K."/>
            <person name="Kopischke S."/>
            <person name="Kubo M."/>
            <person name="Kyozuka J."/>
            <person name="Lagercrantz U."/>
            <person name="Lin S.S."/>
            <person name="Lindquist E."/>
            <person name="Lipzen A.M."/>
            <person name="Lu C.W."/>
            <person name="De Luna E."/>
            <person name="Martienssen R.A."/>
            <person name="Minamino N."/>
            <person name="Mizutani M."/>
            <person name="Mizutani M."/>
            <person name="Mochizuki N."/>
            <person name="Monte I."/>
            <person name="Mosher R."/>
            <person name="Nagasaki H."/>
            <person name="Nakagami H."/>
            <person name="Naramoto S."/>
            <person name="Nishitani K."/>
            <person name="Ohtani M."/>
            <person name="Okamoto T."/>
            <person name="Okumura M."/>
            <person name="Phillips J."/>
            <person name="Pollak B."/>
            <person name="Reinders A."/>
            <person name="Rovekamp M."/>
            <person name="Sano R."/>
            <person name="Sawa S."/>
            <person name="Schmid M.W."/>
            <person name="Shirakawa M."/>
            <person name="Solano R."/>
            <person name="Spunde A."/>
            <person name="Suetsugu N."/>
            <person name="Sugano S."/>
            <person name="Sugiyama A."/>
            <person name="Sun R."/>
            <person name="Suzuki Y."/>
            <person name="Takenaka M."/>
            <person name="Takezawa D."/>
            <person name="Tomogane H."/>
            <person name="Tsuzuki M."/>
            <person name="Ueda T."/>
            <person name="Umeda M."/>
            <person name="Ward J.M."/>
            <person name="Watanabe Y."/>
            <person name="Yazaki K."/>
            <person name="Yokoyama R."/>
            <person name="Yoshitake Y."/>
            <person name="Yotsui I."/>
            <person name="Zachgo S."/>
            <person name="Schmutz J."/>
        </authorList>
    </citation>
    <scope>NUCLEOTIDE SEQUENCE [LARGE SCALE GENOMIC DNA]</scope>
    <source>
        <strain evidence="4">Tak-1</strain>
    </source>
</reference>
<dbReference type="SMART" id="SM00886">
    <property type="entry name" value="Dabb"/>
    <property type="match status" value="1"/>
</dbReference>
<accession>A0A2R6WIJ6</accession>
<dbReference type="EMBL" id="KZ772758">
    <property type="protein sequence ID" value="PTQ33672.1"/>
    <property type="molecule type" value="Genomic_DNA"/>
</dbReference>
<evidence type="ECO:0000256" key="1">
    <source>
        <dbReference type="ARBA" id="ARBA00011738"/>
    </source>
</evidence>
<sequence length="245" mass="27647">MADMTTEAPASGERVPTKTMKVVDHAVLFKMSDSLDEFQEKEMLDGLHTLQYAIKDIICSSVGRLTKKTPEGFTHGLFTRFKSVKALQDYLVHEQKVDVADKLIIPFFSEPNGIAMTDFECEVENDLEAVFRRGDRFESGLEHFTFFKFKDSTSPNVVDQTLNFMKTVGVKFGDEVVQTTIGVNIEPRTTAYFSHGVVTRFKSESACDEFKKFVASEAMWTQVRDVTENFIEGSFSVSPIGNKLM</sequence>
<dbReference type="PROSITE" id="PS51502">
    <property type="entry name" value="S_R_A_B_BARREL"/>
    <property type="match status" value="2"/>
</dbReference>
<dbReference type="InterPro" id="IPR011008">
    <property type="entry name" value="Dimeric_a/b-barrel"/>
</dbReference>
<organism evidence="3 4">
    <name type="scientific">Marchantia polymorpha</name>
    <name type="common">Common liverwort</name>
    <name type="synonym">Marchantia aquatica</name>
    <dbReference type="NCBI Taxonomy" id="3197"/>
    <lineage>
        <taxon>Eukaryota</taxon>
        <taxon>Viridiplantae</taxon>
        <taxon>Streptophyta</taxon>
        <taxon>Embryophyta</taxon>
        <taxon>Marchantiophyta</taxon>
        <taxon>Marchantiopsida</taxon>
        <taxon>Marchantiidae</taxon>
        <taxon>Marchantiales</taxon>
        <taxon>Marchantiaceae</taxon>
        <taxon>Marchantia</taxon>
    </lineage>
</organism>
<protein>
    <recommendedName>
        <fullName evidence="2">Stress-response A/B barrel domain-containing protein</fullName>
    </recommendedName>
</protein>
<dbReference type="AlphaFoldDB" id="A0A2R6WIJ6"/>
<comment type="subunit">
    <text evidence="1">Homodimer.</text>
</comment>
<dbReference type="Gene3D" id="3.30.70.100">
    <property type="match status" value="2"/>
</dbReference>
<dbReference type="OMA" id="FRESMEY"/>